<dbReference type="FunFam" id="2.60.40.10:FF:000005">
    <property type="entry name" value="Neuronal cell adhesion molecule"/>
    <property type="match status" value="1"/>
</dbReference>
<dbReference type="SUPFAM" id="SSF49265">
    <property type="entry name" value="Fibronectin type III"/>
    <property type="match status" value="2"/>
</dbReference>
<dbReference type="CDD" id="cd00063">
    <property type="entry name" value="FN3"/>
    <property type="match status" value="3"/>
</dbReference>
<keyword evidence="6" id="KW-0325">Glycoprotein</keyword>
<feature type="chain" id="PRO_5041244733" evidence="8">
    <location>
        <begin position="30"/>
        <end position="1244"/>
    </location>
</feature>
<evidence type="ECO:0000313" key="12">
    <source>
        <dbReference type="Proteomes" id="UP001175271"/>
    </source>
</evidence>
<dbReference type="PROSITE" id="PS50835">
    <property type="entry name" value="IG_LIKE"/>
    <property type="match status" value="6"/>
</dbReference>
<keyword evidence="3" id="KW-0677">Repeat</keyword>
<dbReference type="SMART" id="SM00409">
    <property type="entry name" value="IG"/>
    <property type="match status" value="5"/>
</dbReference>
<feature type="domain" description="Ig-like" evidence="9">
    <location>
        <begin position="487"/>
        <end position="580"/>
    </location>
</feature>
<feature type="domain" description="Fibronectin type-III" evidence="10">
    <location>
        <begin position="1009"/>
        <end position="1103"/>
    </location>
</feature>
<dbReference type="GO" id="GO:0098609">
    <property type="term" value="P:cell-cell adhesion"/>
    <property type="evidence" value="ECO:0007669"/>
    <property type="project" value="UniProtKB-ARBA"/>
</dbReference>
<keyword evidence="12" id="KW-1185">Reference proteome</keyword>
<dbReference type="PROSITE" id="PS50853">
    <property type="entry name" value="FN3"/>
    <property type="match status" value="4"/>
</dbReference>
<feature type="domain" description="Fibronectin type-III" evidence="10">
    <location>
        <begin position="795"/>
        <end position="902"/>
    </location>
</feature>
<dbReference type="InterPro" id="IPR016186">
    <property type="entry name" value="C-type_lectin-like/link_sf"/>
</dbReference>
<feature type="domain" description="Fibronectin type-III" evidence="10">
    <location>
        <begin position="1110"/>
        <end position="1219"/>
    </location>
</feature>
<feature type="domain" description="Ig-like" evidence="9">
    <location>
        <begin position="682"/>
        <end position="792"/>
    </location>
</feature>
<evidence type="ECO:0000256" key="3">
    <source>
        <dbReference type="ARBA" id="ARBA00022737"/>
    </source>
</evidence>
<dbReference type="Pfam" id="PF07679">
    <property type="entry name" value="I-set"/>
    <property type="match status" value="1"/>
</dbReference>
<dbReference type="Proteomes" id="UP001175271">
    <property type="component" value="Unassembled WGS sequence"/>
</dbReference>
<organism evidence="11 12">
    <name type="scientific">Steinernema hermaphroditum</name>
    <dbReference type="NCBI Taxonomy" id="289476"/>
    <lineage>
        <taxon>Eukaryota</taxon>
        <taxon>Metazoa</taxon>
        <taxon>Ecdysozoa</taxon>
        <taxon>Nematoda</taxon>
        <taxon>Chromadorea</taxon>
        <taxon>Rhabditida</taxon>
        <taxon>Tylenchina</taxon>
        <taxon>Panagrolaimomorpha</taxon>
        <taxon>Strongyloidoidea</taxon>
        <taxon>Steinernematidae</taxon>
        <taxon>Steinernema</taxon>
    </lineage>
</organism>
<evidence type="ECO:0000256" key="1">
    <source>
        <dbReference type="ARBA" id="ARBA00004236"/>
    </source>
</evidence>
<dbReference type="SMART" id="SM00408">
    <property type="entry name" value="IGc2"/>
    <property type="match status" value="4"/>
</dbReference>
<dbReference type="Pfam" id="PF13927">
    <property type="entry name" value="Ig_3"/>
    <property type="match status" value="2"/>
</dbReference>
<evidence type="ECO:0000256" key="2">
    <source>
        <dbReference type="ARBA" id="ARBA00022475"/>
    </source>
</evidence>
<accession>A0AA39H3F0</accession>
<dbReference type="Gene3D" id="2.60.40.10">
    <property type="entry name" value="Immunoglobulins"/>
    <property type="match status" value="10"/>
</dbReference>
<name>A0AA39H3F0_9BILA</name>
<dbReference type="InterPro" id="IPR036179">
    <property type="entry name" value="Ig-like_dom_sf"/>
</dbReference>
<reference evidence="11" key="1">
    <citation type="submission" date="2023-06" db="EMBL/GenBank/DDBJ databases">
        <title>Genomic analysis of the entomopathogenic nematode Steinernema hermaphroditum.</title>
        <authorList>
            <person name="Schwarz E.M."/>
            <person name="Heppert J.K."/>
            <person name="Baniya A."/>
            <person name="Schwartz H.T."/>
            <person name="Tan C.-H."/>
            <person name="Antoshechkin I."/>
            <person name="Sternberg P.W."/>
            <person name="Goodrich-Blair H."/>
            <person name="Dillman A.R."/>
        </authorList>
    </citation>
    <scope>NUCLEOTIDE SEQUENCE</scope>
    <source>
        <strain evidence="11">PS9179</strain>
        <tissue evidence="11">Whole animal</tissue>
    </source>
</reference>
<dbReference type="AlphaFoldDB" id="A0AA39H3F0"/>
<evidence type="ECO:0000256" key="5">
    <source>
        <dbReference type="ARBA" id="ARBA00023157"/>
    </source>
</evidence>
<dbReference type="SUPFAM" id="SSF48726">
    <property type="entry name" value="Immunoglobulin"/>
    <property type="match status" value="6"/>
</dbReference>
<dbReference type="Gene3D" id="3.10.100.10">
    <property type="entry name" value="Mannose-Binding Protein A, subunit A"/>
    <property type="match status" value="1"/>
</dbReference>
<proteinExistence type="predicted"/>
<evidence type="ECO:0000259" key="10">
    <source>
        <dbReference type="PROSITE" id="PS50853"/>
    </source>
</evidence>
<dbReference type="PANTHER" id="PTHR44170">
    <property type="entry name" value="PROTEIN SIDEKICK"/>
    <property type="match status" value="1"/>
</dbReference>
<protein>
    <submittedName>
        <fullName evidence="11">Uncharacterized protein</fullName>
    </submittedName>
</protein>
<evidence type="ECO:0000313" key="11">
    <source>
        <dbReference type="EMBL" id="KAK0398505.1"/>
    </source>
</evidence>
<keyword evidence="8" id="KW-0732">Signal</keyword>
<evidence type="ECO:0000256" key="7">
    <source>
        <dbReference type="ARBA" id="ARBA00023319"/>
    </source>
</evidence>
<dbReference type="InterPro" id="IPR013783">
    <property type="entry name" value="Ig-like_fold"/>
</dbReference>
<dbReference type="EMBL" id="JAUCMV010000005">
    <property type="protein sequence ID" value="KAK0398505.1"/>
    <property type="molecule type" value="Genomic_DNA"/>
</dbReference>
<evidence type="ECO:0000259" key="9">
    <source>
        <dbReference type="PROSITE" id="PS50835"/>
    </source>
</evidence>
<dbReference type="InterPro" id="IPR003599">
    <property type="entry name" value="Ig_sub"/>
</dbReference>
<dbReference type="GO" id="GO:0005886">
    <property type="term" value="C:plasma membrane"/>
    <property type="evidence" value="ECO:0007669"/>
    <property type="project" value="UniProtKB-SubCell"/>
</dbReference>
<dbReference type="InterPro" id="IPR013098">
    <property type="entry name" value="Ig_I-set"/>
</dbReference>
<gene>
    <name evidence="11" type="ORF">QR680_002624</name>
</gene>
<dbReference type="InterPro" id="IPR036116">
    <property type="entry name" value="FN3_sf"/>
</dbReference>
<dbReference type="SUPFAM" id="SSF56436">
    <property type="entry name" value="C-type lectin-like"/>
    <property type="match status" value="1"/>
</dbReference>
<dbReference type="PANTHER" id="PTHR44170:SF6">
    <property type="entry name" value="CONTACTIN"/>
    <property type="match status" value="1"/>
</dbReference>
<dbReference type="InterPro" id="IPR003598">
    <property type="entry name" value="Ig_sub2"/>
</dbReference>
<dbReference type="InterPro" id="IPR007110">
    <property type="entry name" value="Ig-like_dom"/>
</dbReference>
<keyword evidence="7" id="KW-0393">Immunoglobulin domain</keyword>
<dbReference type="InterPro" id="IPR016187">
    <property type="entry name" value="CTDL_fold"/>
</dbReference>
<feature type="domain" description="Ig-like" evidence="9">
    <location>
        <begin position="401"/>
        <end position="482"/>
    </location>
</feature>
<dbReference type="CDD" id="cd00096">
    <property type="entry name" value="Ig"/>
    <property type="match status" value="1"/>
</dbReference>
<feature type="domain" description="Ig-like" evidence="9">
    <location>
        <begin position="586"/>
        <end position="677"/>
    </location>
</feature>
<feature type="domain" description="Ig-like" evidence="9">
    <location>
        <begin position="283"/>
        <end position="366"/>
    </location>
</feature>
<evidence type="ECO:0000256" key="4">
    <source>
        <dbReference type="ARBA" id="ARBA00023136"/>
    </source>
</evidence>
<feature type="signal peptide" evidence="8">
    <location>
        <begin position="1"/>
        <end position="29"/>
    </location>
</feature>
<keyword evidence="2" id="KW-1003">Cell membrane</keyword>
<keyword evidence="5" id="KW-1015">Disulfide bond</keyword>
<dbReference type="Pfam" id="PF00041">
    <property type="entry name" value="fn3"/>
    <property type="match status" value="2"/>
</dbReference>
<sequence>MTASSAPFSIKGLRLLVVLLYLLLKQADAIFIEKEQCPNEWKPAAEHCVRLFLRPSTHTEAARECSAIGATLVDVIKGPTDRQLIIEDLSDIINDVFNKGYRELIWIVNGYEHFEESNEITYDIWSRLDHNGEDKEKNKIFALQRNARRVFDLVTISDKAAHPFICALTPLMRKVLLYKQALLPKGSPVIIDDPQRQYLYFNRPDLNYIALPCRTRGQPVPAIKWYKSGVEEIDIGSQNSSYVISVGSLLVPVKSSLKSITSFHCTATNNYGTVRSLSVLLRPAFIDPFRSKRLDVFPFSSRGGGVRIDCQAPQHYPKSYSYSWLIGGSTGRFVAQSKRVFISMDGSLYLSYTKKSDDTRYACSISVSQTQSGQYGPFFRLVLPSHQHGQPFAPQIDEFQPQILPEIPVRGQTVYLECFAYGFPAPSYKWTRTDGGLLPLNSSLTNYGRVLRIDNAQFEDGGRYKCTAINDVGMDSAEVNLNIHAPPALISSLSDQIIGTNQTVHLECNYLSPKASLVEIEWFRNGMPIVPLLMAAAERKRFVLKGNRLTIKNVQRSDSAVYQCIVSNNVGSTTSSALITVKNVAPIFHGIVFPKTAHVVIGTELRLPCIYHSVPEGRVHWKKVRTGEILSLEGRVRQLSDAVNSMAIDDVHADDEGLYECWANNGIGETKAAVQVSILPRPSVKVSPSRQQITDAVERVNLTCEVELTCADSDDCPEVLFDWYFNDRSIRNLPHNKFDKRTRWEKVRRSNKIRQSSEIKLLSSAVGEENVGRYSCKSIYGSGSTDLEAQPTPSFPTHVRVFDVTSNSAKLAWRQPNNQKRRGQSQNLPVDAYRVEYRTHINRYWQAFKDGVFMTNDRIIGSYLLKDLSPGQSYQFRIRSRSADGVFSSPSKHTEWVETLPAVPSQAVKNIKWRTVDDKSLLVEWDPLESKFTSGPNLRYNISWSDTPSEVLSNWTVVPYEHHIIEISNMSDAECSMVILAIQPLNDIGSGPISTDTVAYLSNSGPYRSAENVVVAAINSTHLKVYWQWDSQKDCENVIGAQISCRRIEEPIELNQSVPSSYTHWAIGGLQPETDYSCTVTAFDQYGRRGPTSKPAVGKTMAPAPAVPPIIHNLRIQPADEGFTTVLDWSAVPLQDDSLNTTYLNKGYKVYIFVSETAAEPIELSIQESALQDPFNPSARIDGLKIMHFYTVQVAGFNDGGVGPLSSPSTIRLGLTAPDISSTAKPSFVVFFCSFVAALLLHLN</sequence>
<feature type="domain" description="Fibronectin type-III" evidence="10">
    <location>
        <begin position="907"/>
        <end position="1004"/>
    </location>
</feature>
<dbReference type="InterPro" id="IPR003961">
    <property type="entry name" value="FN3_dom"/>
</dbReference>
<feature type="domain" description="Ig-like" evidence="9">
    <location>
        <begin position="170"/>
        <end position="278"/>
    </location>
</feature>
<evidence type="ECO:0000256" key="6">
    <source>
        <dbReference type="ARBA" id="ARBA00023180"/>
    </source>
</evidence>
<comment type="caution">
    <text evidence="11">The sequence shown here is derived from an EMBL/GenBank/DDBJ whole genome shotgun (WGS) entry which is preliminary data.</text>
</comment>
<dbReference type="SMART" id="SM00060">
    <property type="entry name" value="FN3"/>
    <property type="match status" value="3"/>
</dbReference>
<comment type="subcellular location">
    <subcellularLocation>
        <location evidence="1">Cell membrane</location>
    </subcellularLocation>
</comment>
<evidence type="ECO:0000256" key="8">
    <source>
        <dbReference type="SAM" id="SignalP"/>
    </source>
</evidence>
<keyword evidence="4" id="KW-0472">Membrane</keyword>